<evidence type="ECO:0000313" key="10">
    <source>
        <dbReference type="Proteomes" id="UP000295008"/>
    </source>
</evidence>
<dbReference type="InterPro" id="IPR040921">
    <property type="entry name" value="Peptidase_S66C"/>
</dbReference>
<dbReference type="InterPro" id="IPR027461">
    <property type="entry name" value="Carboxypeptidase_A_C_sf"/>
</dbReference>
<dbReference type="InterPro" id="IPR040449">
    <property type="entry name" value="Peptidase_S66_N"/>
</dbReference>
<dbReference type="Gene3D" id="3.50.30.60">
    <property type="entry name" value="LD-carboxypeptidase A C-terminal domain-like"/>
    <property type="match status" value="1"/>
</dbReference>
<feature type="active site" description="Charge relay system" evidence="6">
    <location>
        <position position="211"/>
    </location>
</feature>
<feature type="active site" description="Nucleophile" evidence="6">
    <location>
        <position position="112"/>
    </location>
</feature>
<dbReference type="CDD" id="cd07025">
    <property type="entry name" value="Peptidase_S66"/>
    <property type="match status" value="1"/>
</dbReference>
<name>A0A4R1RI37_HYDET</name>
<evidence type="ECO:0000313" key="9">
    <source>
        <dbReference type="EMBL" id="TCL65302.1"/>
    </source>
</evidence>
<dbReference type="Gene3D" id="3.40.50.10740">
    <property type="entry name" value="Class I glutamine amidotransferase-like"/>
    <property type="match status" value="1"/>
</dbReference>
<organism evidence="9 10">
    <name type="scientific">Hydrogenispora ethanolica</name>
    <dbReference type="NCBI Taxonomy" id="1082276"/>
    <lineage>
        <taxon>Bacteria</taxon>
        <taxon>Bacillati</taxon>
        <taxon>Bacillota</taxon>
        <taxon>Hydrogenispora</taxon>
    </lineage>
</organism>
<evidence type="ECO:0000256" key="2">
    <source>
        <dbReference type="ARBA" id="ARBA00022645"/>
    </source>
</evidence>
<dbReference type="Pfam" id="PF17676">
    <property type="entry name" value="Peptidase_S66C"/>
    <property type="match status" value="1"/>
</dbReference>
<dbReference type="PIRSF" id="PIRSF028757">
    <property type="entry name" value="LD-carboxypeptidase"/>
    <property type="match status" value="1"/>
</dbReference>
<dbReference type="SUPFAM" id="SSF141986">
    <property type="entry name" value="LD-carboxypeptidase A C-terminal domain-like"/>
    <property type="match status" value="1"/>
</dbReference>
<keyword evidence="5" id="KW-0720">Serine protease</keyword>
<dbReference type="AlphaFoldDB" id="A0A4R1RI37"/>
<evidence type="ECO:0000259" key="7">
    <source>
        <dbReference type="Pfam" id="PF02016"/>
    </source>
</evidence>
<dbReference type="InterPro" id="IPR029062">
    <property type="entry name" value="Class_I_gatase-like"/>
</dbReference>
<feature type="domain" description="LD-carboxypeptidase N-terminal" evidence="7">
    <location>
        <begin position="15"/>
        <end position="132"/>
    </location>
</feature>
<dbReference type="GO" id="GO:0008236">
    <property type="term" value="F:serine-type peptidase activity"/>
    <property type="evidence" value="ECO:0007669"/>
    <property type="project" value="UniProtKB-KW"/>
</dbReference>
<dbReference type="GO" id="GO:0006508">
    <property type="term" value="P:proteolysis"/>
    <property type="evidence" value="ECO:0007669"/>
    <property type="project" value="UniProtKB-KW"/>
</dbReference>
<evidence type="ECO:0000256" key="1">
    <source>
        <dbReference type="ARBA" id="ARBA00010233"/>
    </source>
</evidence>
<feature type="active site" description="Charge relay system" evidence="6">
    <location>
        <position position="278"/>
    </location>
</feature>
<keyword evidence="2 9" id="KW-0121">Carboxypeptidase</keyword>
<reference evidence="9 10" key="1">
    <citation type="submission" date="2019-03" db="EMBL/GenBank/DDBJ databases">
        <title>Genomic Encyclopedia of Type Strains, Phase IV (KMG-IV): sequencing the most valuable type-strain genomes for metagenomic binning, comparative biology and taxonomic classification.</title>
        <authorList>
            <person name="Goeker M."/>
        </authorList>
    </citation>
    <scope>NUCLEOTIDE SEQUENCE [LARGE SCALE GENOMIC DNA]</scope>
    <source>
        <strain evidence="9 10">LX-B</strain>
    </source>
</reference>
<sequence length="312" mass="33682">MGKIKPQPLAPGARIGVVAPASPVEKPEAAERAMAELLAAGYQVEAGTTVRWRPGYLAGSDLERRSDLERLWADPAVAAIWCLRGGYGTLRLLPKLYYSLFAKFPKPLIGFSDITGLELALWSQIKLVTFHGPVLTTLGQSTFSAAQALRMLSGTAETAPLPWPPQEERLFVPIRTGRAMGPLLGGNLATLLALLGTRFLPNFDNAVVFVEETGEAPYRIDRMLTQLLLSGVWDNAAAVLVGRSLPPEQGKEAELIAVFAERLAQLDCPAAYGYPIGHAAHQWTLPQGIRAEVDTGCGEVCLLESPFGEHTM</sequence>
<dbReference type="EMBL" id="SLUN01000017">
    <property type="protein sequence ID" value="TCL65302.1"/>
    <property type="molecule type" value="Genomic_DNA"/>
</dbReference>
<evidence type="ECO:0000256" key="4">
    <source>
        <dbReference type="ARBA" id="ARBA00022801"/>
    </source>
</evidence>
<proteinExistence type="inferred from homology"/>
<feature type="domain" description="LD-carboxypeptidase C-terminal" evidence="8">
    <location>
        <begin position="181"/>
        <end position="293"/>
    </location>
</feature>
<evidence type="ECO:0000259" key="8">
    <source>
        <dbReference type="Pfam" id="PF17676"/>
    </source>
</evidence>
<comment type="similarity">
    <text evidence="1">Belongs to the peptidase S66 family.</text>
</comment>
<dbReference type="SUPFAM" id="SSF52317">
    <property type="entry name" value="Class I glutamine amidotransferase-like"/>
    <property type="match status" value="1"/>
</dbReference>
<evidence type="ECO:0000256" key="6">
    <source>
        <dbReference type="PIRSR" id="PIRSR028757-1"/>
    </source>
</evidence>
<dbReference type="RefSeq" id="WP_132014978.1">
    <property type="nucleotide sequence ID" value="NZ_SLUN01000017.1"/>
</dbReference>
<comment type="caution">
    <text evidence="9">The sequence shown here is derived from an EMBL/GenBank/DDBJ whole genome shotgun (WGS) entry which is preliminary data.</text>
</comment>
<dbReference type="InterPro" id="IPR003507">
    <property type="entry name" value="S66_fam"/>
</dbReference>
<dbReference type="GO" id="GO:0004180">
    <property type="term" value="F:carboxypeptidase activity"/>
    <property type="evidence" value="ECO:0007669"/>
    <property type="project" value="UniProtKB-KW"/>
</dbReference>
<dbReference type="PANTHER" id="PTHR30237:SF2">
    <property type="entry name" value="MUREIN TETRAPEPTIDE CARBOXYPEPTIDASE"/>
    <property type="match status" value="1"/>
</dbReference>
<dbReference type="Proteomes" id="UP000295008">
    <property type="component" value="Unassembled WGS sequence"/>
</dbReference>
<keyword evidence="3" id="KW-0645">Protease</keyword>
<evidence type="ECO:0000256" key="5">
    <source>
        <dbReference type="ARBA" id="ARBA00022825"/>
    </source>
</evidence>
<keyword evidence="10" id="KW-1185">Reference proteome</keyword>
<protein>
    <submittedName>
        <fullName evidence="9">Muramoyltetrapeptide carboxypeptidase</fullName>
    </submittedName>
</protein>
<dbReference type="PANTHER" id="PTHR30237">
    <property type="entry name" value="MURAMOYLTETRAPEPTIDE CARBOXYPEPTIDASE"/>
    <property type="match status" value="1"/>
</dbReference>
<gene>
    <name evidence="9" type="ORF">EDC14_101750</name>
</gene>
<dbReference type="Pfam" id="PF02016">
    <property type="entry name" value="Peptidase_S66"/>
    <property type="match status" value="1"/>
</dbReference>
<accession>A0A4R1RI37</accession>
<evidence type="ECO:0000256" key="3">
    <source>
        <dbReference type="ARBA" id="ARBA00022670"/>
    </source>
</evidence>
<dbReference type="InterPro" id="IPR027478">
    <property type="entry name" value="LdcA_N"/>
</dbReference>
<keyword evidence="4" id="KW-0378">Hydrolase</keyword>
<dbReference type="OrthoDB" id="9807329at2"/>